<reference evidence="8" key="2">
    <citation type="submission" date="2020-11" db="EMBL/GenBank/DDBJ databases">
        <title>Whole genome sequencing of Colletotrichum sp.</title>
        <authorList>
            <person name="Li H."/>
        </authorList>
    </citation>
    <scope>NUCLEOTIDE SEQUENCE</scope>
    <source>
        <strain evidence="8">CkLH20</strain>
    </source>
</reference>
<feature type="transmembrane region" description="Helical" evidence="6">
    <location>
        <begin position="117"/>
        <end position="140"/>
    </location>
</feature>
<organism evidence="8 9">
    <name type="scientific">Colletotrichum karsti</name>
    <dbReference type="NCBI Taxonomy" id="1095194"/>
    <lineage>
        <taxon>Eukaryota</taxon>
        <taxon>Fungi</taxon>
        <taxon>Dikarya</taxon>
        <taxon>Ascomycota</taxon>
        <taxon>Pezizomycotina</taxon>
        <taxon>Sordariomycetes</taxon>
        <taxon>Hypocreomycetidae</taxon>
        <taxon>Glomerellales</taxon>
        <taxon>Glomerellaceae</taxon>
        <taxon>Colletotrichum</taxon>
        <taxon>Colletotrichum boninense species complex</taxon>
    </lineage>
</organism>
<feature type="transmembrane region" description="Helical" evidence="6">
    <location>
        <begin position="281"/>
        <end position="302"/>
    </location>
</feature>
<feature type="transmembrane region" description="Helical" evidence="6">
    <location>
        <begin position="230"/>
        <end position="260"/>
    </location>
</feature>
<dbReference type="PANTHER" id="PTHR43341:SF38">
    <property type="entry name" value="PROLINE TRANSPORTER (EUROFUNG)"/>
    <property type="match status" value="1"/>
</dbReference>
<feature type="transmembrane region" description="Helical" evidence="6">
    <location>
        <begin position="481"/>
        <end position="500"/>
    </location>
</feature>
<dbReference type="InterPro" id="IPR004841">
    <property type="entry name" value="AA-permease/SLC12A_dom"/>
</dbReference>
<evidence type="ECO:0000256" key="3">
    <source>
        <dbReference type="ARBA" id="ARBA00022692"/>
    </source>
</evidence>
<comment type="subcellular location">
    <subcellularLocation>
        <location evidence="1">Membrane</location>
        <topology evidence="1">Multi-pass membrane protein</topology>
    </subcellularLocation>
</comment>
<keyword evidence="5 6" id="KW-0472">Membrane</keyword>
<feature type="transmembrane region" description="Helical" evidence="6">
    <location>
        <begin position="453"/>
        <end position="475"/>
    </location>
</feature>
<feature type="transmembrane region" description="Helical" evidence="6">
    <location>
        <begin position="192"/>
        <end position="210"/>
    </location>
</feature>
<reference evidence="8" key="1">
    <citation type="submission" date="2020-03" db="EMBL/GenBank/DDBJ databases">
        <authorList>
            <person name="He L."/>
        </authorList>
    </citation>
    <scope>NUCLEOTIDE SEQUENCE</scope>
    <source>
        <strain evidence="8">CkLH20</strain>
    </source>
</reference>
<feature type="transmembrane region" description="Helical" evidence="6">
    <location>
        <begin position="378"/>
        <end position="396"/>
    </location>
</feature>
<comment type="caution">
    <text evidence="8">The sequence shown here is derived from an EMBL/GenBank/DDBJ whole genome shotgun (WGS) entry which is preliminary data.</text>
</comment>
<dbReference type="GO" id="GO:0015171">
    <property type="term" value="F:amino acid transmembrane transporter activity"/>
    <property type="evidence" value="ECO:0007669"/>
    <property type="project" value="TreeGrafter"/>
</dbReference>
<proteinExistence type="predicted"/>
<gene>
    <name evidence="8" type="ORF">CkaCkLH20_04010</name>
</gene>
<keyword evidence="9" id="KW-1185">Reference proteome</keyword>
<keyword evidence="4 6" id="KW-1133">Transmembrane helix</keyword>
<keyword evidence="3 6" id="KW-0812">Transmembrane</keyword>
<feature type="transmembrane region" description="Helical" evidence="6">
    <location>
        <begin position="51"/>
        <end position="70"/>
    </location>
</feature>
<dbReference type="OrthoDB" id="3900342at2759"/>
<dbReference type="Gene3D" id="1.20.1740.10">
    <property type="entry name" value="Amino acid/polyamine transporter I"/>
    <property type="match status" value="1"/>
</dbReference>
<keyword evidence="2" id="KW-0813">Transport</keyword>
<feature type="transmembrane region" description="Helical" evidence="6">
    <location>
        <begin position="408"/>
        <end position="429"/>
    </location>
</feature>
<dbReference type="FunFam" id="1.20.1740.10:FF:000001">
    <property type="entry name" value="Amino acid permease"/>
    <property type="match status" value="1"/>
</dbReference>
<dbReference type="Pfam" id="PF00324">
    <property type="entry name" value="AA_permease"/>
    <property type="match status" value="1"/>
</dbReference>
<evidence type="ECO:0000313" key="8">
    <source>
        <dbReference type="EMBL" id="KAF9878518.1"/>
    </source>
</evidence>
<dbReference type="GeneID" id="62159803"/>
<sequence>MALRTDDSKEDHKDAPEDVDLAKVETAHAGEVINLEQHQTHRGLKTRHSQMIALGGTIGTGLFVSSGQALRLGGPAFLLVSYMITSLLVFGIVTGSTEFSSYLPVPGSTTAYFGHRFFSRSMGFALGWMFWYICAITVPAEITAASLVIEYWEQPVPTGVWIAIILVVIVALNCFPVHVYGEVEFWFASIKVLGIIGMLFMALVVTTGGGPKKEAIGFAYWNSPGAVNHYIFDGPVGVLAAFVATWCFSVFAFVFSPELLIITGGEMQNPRQNLPRAGRRFIWRLVIFYVLSAFFLGMIIPFDDPQLLGGASDAGASPWSIGAKRAGIRGLDSVINAVILLSAWSAGNAWLYMASRSLYSMAVFGIAPAAFKRCTASGIPYFSIAFSASFSLLAFMNLSQSSATVFNWFVNLINSCGFISWICMCGIYLRFRKATFAQGIVDQLPYRSVFQPYASYVCVVLFSLMLLLSGFTNFLDGHWSTANFITTYIGIIIFLAFYMGHKVVRDWKSPWVIPAEDVDLRTGLQEVIEAEAPVSCKRHKWYDVWSLLFR</sequence>
<feature type="domain" description="Amino acid permease/ SLC12A" evidence="7">
    <location>
        <begin position="48"/>
        <end position="512"/>
    </location>
</feature>
<evidence type="ECO:0000256" key="4">
    <source>
        <dbReference type="ARBA" id="ARBA00022989"/>
    </source>
</evidence>
<protein>
    <submittedName>
        <fullName evidence="8">Proline-specific permease</fullName>
    </submittedName>
</protein>
<dbReference type="GO" id="GO:0016020">
    <property type="term" value="C:membrane"/>
    <property type="evidence" value="ECO:0007669"/>
    <property type="project" value="UniProtKB-SubCell"/>
</dbReference>
<name>A0A9P6LM68_9PEZI</name>
<dbReference type="InterPro" id="IPR050524">
    <property type="entry name" value="APC_YAT"/>
</dbReference>
<feature type="transmembrane region" description="Helical" evidence="6">
    <location>
        <begin position="76"/>
        <end position="96"/>
    </location>
</feature>
<evidence type="ECO:0000256" key="2">
    <source>
        <dbReference type="ARBA" id="ARBA00022448"/>
    </source>
</evidence>
<dbReference type="AlphaFoldDB" id="A0A9P6LM68"/>
<dbReference type="PANTHER" id="PTHR43341">
    <property type="entry name" value="AMINO ACID PERMEASE"/>
    <property type="match status" value="1"/>
</dbReference>
<evidence type="ECO:0000256" key="6">
    <source>
        <dbReference type="SAM" id="Phobius"/>
    </source>
</evidence>
<accession>A0A9P6LM68</accession>
<dbReference type="PIRSF" id="PIRSF006060">
    <property type="entry name" value="AA_transporter"/>
    <property type="match status" value="1"/>
</dbReference>
<feature type="transmembrane region" description="Helical" evidence="6">
    <location>
        <begin position="160"/>
        <end position="180"/>
    </location>
</feature>
<dbReference type="EMBL" id="JAATWM020000010">
    <property type="protein sequence ID" value="KAF9878518.1"/>
    <property type="molecule type" value="Genomic_DNA"/>
</dbReference>
<evidence type="ECO:0000256" key="5">
    <source>
        <dbReference type="ARBA" id="ARBA00023136"/>
    </source>
</evidence>
<dbReference type="Proteomes" id="UP000781932">
    <property type="component" value="Unassembled WGS sequence"/>
</dbReference>
<evidence type="ECO:0000313" key="9">
    <source>
        <dbReference type="Proteomes" id="UP000781932"/>
    </source>
</evidence>
<evidence type="ECO:0000256" key="1">
    <source>
        <dbReference type="ARBA" id="ARBA00004141"/>
    </source>
</evidence>
<evidence type="ECO:0000259" key="7">
    <source>
        <dbReference type="Pfam" id="PF00324"/>
    </source>
</evidence>
<dbReference type="RefSeq" id="XP_038747979.1">
    <property type="nucleotide sequence ID" value="XM_038886729.1"/>
</dbReference>